<protein>
    <submittedName>
        <fullName evidence="1">Uncharacterized protein</fullName>
    </submittedName>
</protein>
<dbReference type="Gramene" id="evm.model.03.1268">
    <property type="protein sequence ID" value="cds.evm.model.03.1268"/>
    <property type="gene ID" value="evm.TU.03.1268"/>
</dbReference>
<name>A0A803P4L9_CANSA</name>
<reference evidence="1" key="2">
    <citation type="submission" date="2021-03" db="UniProtKB">
        <authorList>
            <consortium name="EnsemblPlants"/>
        </authorList>
    </citation>
    <scope>IDENTIFICATION</scope>
</reference>
<organism evidence="1 2">
    <name type="scientific">Cannabis sativa</name>
    <name type="common">Hemp</name>
    <name type="synonym">Marijuana</name>
    <dbReference type="NCBI Taxonomy" id="3483"/>
    <lineage>
        <taxon>Eukaryota</taxon>
        <taxon>Viridiplantae</taxon>
        <taxon>Streptophyta</taxon>
        <taxon>Embryophyta</taxon>
        <taxon>Tracheophyta</taxon>
        <taxon>Spermatophyta</taxon>
        <taxon>Magnoliopsida</taxon>
        <taxon>eudicotyledons</taxon>
        <taxon>Gunneridae</taxon>
        <taxon>Pentapetalae</taxon>
        <taxon>rosids</taxon>
        <taxon>fabids</taxon>
        <taxon>Rosales</taxon>
        <taxon>Cannabaceae</taxon>
        <taxon>Cannabis</taxon>
    </lineage>
</organism>
<accession>A0A803P4L9</accession>
<dbReference type="EnsemblPlants" id="evm.model.03.1268">
    <property type="protein sequence ID" value="cds.evm.model.03.1268"/>
    <property type="gene ID" value="evm.TU.03.1268"/>
</dbReference>
<reference evidence="1" key="1">
    <citation type="submission" date="2018-11" db="EMBL/GenBank/DDBJ databases">
        <authorList>
            <person name="Grassa J C."/>
        </authorList>
    </citation>
    <scope>NUCLEOTIDE SEQUENCE [LARGE SCALE GENOMIC DNA]</scope>
</reference>
<dbReference type="EMBL" id="UZAU01000290">
    <property type="status" value="NOT_ANNOTATED_CDS"/>
    <property type="molecule type" value="Genomic_DNA"/>
</dbReference>
<proteinExistence type="predicted"/>
<keyword evidence="2" id="KW-1185">Reference proteome</keyword>
<evidence type="ECO:0000313" key="2">
    <source>
        <dbReference type="Proteomes" id="UP000596661"/>
    </source>
</evidence>
<dbReference type="AlphaFoldDB" id="A0A803P4L9"/>
<evidence type="ECO:0000313" key="1">
    <source>
        <dbReference type="EnsemblPlants" id="cds.evm.model.03.1268"/>
    </source>
</evidence>
<dbReference type="Proteomes" id="UP000596661">
    <property type="component" value="Chromosome 3"/>
</dbReference>
<sequence>MAPELIIPTSAHFSGLDRVEFQDSVQRLDRIEAEHKCLSTCQAQLKEAYQASHLELKDGQNLIMEQLRVILSTIHNRSGADARPQSPLMEDVDVMLDDYDPYVAENTSTLGGATNISIVESQSQGERAIILSTYVVGIIHGAWKTHKGPKADFKWEDDVLNYCRGVKDQFYPKWRKNDYLYFMLNLPTNSHWVAVEVDIEL</sequence>